<dbReference type="Proteomes" id="UP000064967">
    <property type="component" value="Chromosome"/>
</dbReference>
<evidence type="ECO:0000259" key="1">
    <source>
        <dbReference type="SMART" id="SM00897"/>
    </source>
</evidence>
<dbReference type="AlphaFoldDB" id="A0A0K1PPL4"/>
<evidence type="ECO:0000313" key="3">
    <source>
        <dbReference type="EMBL" id="AKU95462.1"/>
    </source>
</evidence>
<feature type="domain" description="FIST" evidence="1">
    <location>
        <begin position="27"/>
        <end position="228"/>
    </location>
</feature>
<proteinExistence type="predicted"/>
<dbReference type="KEGG" id="llu:AKJ09_02126"/>
<gene>
    <name evidence="3" type="ORF">AKJ09_02126</name>
</gene>
<keyword evidence="4" id="KW-1185">Reference proteome</keyword>
<dbReference type="InterPro" id="IPR019494">
    <property type="entry name" value="FIST_C"/>
</dbReference>
<evidence type="ECO:0000259" key="2">
    <source>
        <dbReference type="SMART" id="SM01204"/>
    </source>
</evidence>
<organism evidence="3 4">
    <name type="scientific">Labilithrix luteola</name>
    <dbReference type="NCBI Taxonomy" id="1391654"/>
    <lineage>
        <taxon>Bacteria</taxon>
        <taxon>Pseudomonadati</taxon>
        <taxon>Myxococcota</taxon>
        <taxon>Polyangia</taxon>
        <taxon>Polyangiales</taxon>
        <taxon>Labilitrichaceae</taxon>
        <taxon>Labilithrix</taxon>
    </lineage>
</organism>
<sequence length="372" mass="39335">MSQSAFSTEKDSQLAAREITSKLTAADAALVVFFAHVDHDGVILGDALRKAFPNASVIGCSSNGSFADGGNAQHAVSAMIIERAVAPTCAADLARIDGGVDVGISASTERLSRKLGRPLRDMPYDTTVGLALVEGATRHEEAINAALGNAAPFVRFVGGSAGDDIKFSKTWAYCDGELAADGCALAVLGTAVPFEIIHACNFESTGRSVKITKVGTDARIVEEIDGIPATTWFAEEAKKSPEELGFGDFLMRPLGLMIEGTAWLRSGVRVEGKGVLFACQIIEGTSLDVMRPLDLVADTRDKLAEVESRLGQIQSAVLFNCAYRMIEANIHGSTAAYHEVLSRFPHAGCHTNGETHLGHINQTLVGVAFGKN</sequence>
<dbReference type="OrthoDB" id="9807948at2"/>
<dbReference type="PANTHER" id="PTHR40252">
    <property type="entry name" value="BLR0328 PROTEIN"/>
    <property type="match status" value="1"/>
</dbReference>
<dbReference type="InterPro" id="IPR013702">
    <property type="entry name" value="FIST_domain_N"/>
</dbReference>
<feature type="domain" description="FIST C-domain" evidence="2">
    <location>
        <begin position="229"/>
        <end position="358"/>
    </location>
</feature>
<dbReference type="SMART" id="SM00897">
    <property type="entry name" value="FIST"/>
    <property type="match status" value="1"/>
</dbReference>
<reference evidence="3 4" key="1">
    <citation type="submission" date="2015-08" db="EMBL/GenBank/DDBJ databases">
        <authorList>
            <person name="Babu N.S."/>
            <person name="Beckwith C.J."/>
            <person name="Beseler K.G."/>
            <person name="Brison A."/>
            <person name="Carone J.V."/>
            <person name="Caskin T.P."/>
            <person name="Diamond M."/>
            <person name="Durham M.E."/>
            <person name="Foxe J.M."/>
            <person name="Go M."/>
            <person name="Henderson B.A."/>
            <person name="Jones I.B."/>
            <person name="McGettigan J.A."/>
            <person name="Micheletti S.J."/>
            <person name="Nasrallah M.E."/>
            <person name="Ortiz D."/>
            <person name="Piller C.R."/>
            <person name="Privatt S.R."/>
            <person name="Schneider S.L."/>
            <person name="Sharp S."/>
            <person name="Smith T.C."/>
            <person name="Stanton J.D."/>
            <person name="Ullery H.E."/>
            <person name="Wilson R.J."/>
            <person name="Serrano M.G."/>
            <person name="Buck G."/>
            <person name="Lee V."/>
            <person name="Wang Y."/>
            <person name="Carvalho R."/>
            <person name="Voegtly L."/>
            <person name="Shi R."/>
            <person name="Duckworth R."/>
            <person name="Johnson A."/>
            <person name="Loviza R."/>
            <person name="Walstead R."/>
            <person name="Shah Z."/>
            <person name="Kiflezghi M."/>
            <person name="Wade K."/>
            <person name="Ball S.L."/>
            <person name="Bradley K.W."/>
            <person name="Asai D.J."/>
            <person name="Bowman C.A."/>
            <person name="Russell D.A."/>
            <person name="Pope W.H."/>
            <person name="Jacobs-Sera D."/>
            <person name="Hendrix R.W."/>
            <person name="Hatfull G.F."/>
        </authorList>
    </citation>
    <scope>NUCLEOTIDE SEQUENCE [LARGE SCALE GENOMIC DNA]</scope>
    <source>
        <strain evidence="3 4">DSM 27648</strain>
    </source>
</reference>
<dbReference type="RefSeq" id="WP_146646905.1">
    <property type="nucleotide sequence ID" value="NZ_CP012333.1"/>
</dbReference>
<dbReference type="SMART" id="SM01204">
    <property type="entry name" value="FIST_C"/>
    <property type="match status" value="1"/>
</dbReference>
<dbReference type="Pfam" id="PF08495">
    <property type="entry name" value="FIST"/>
    <property type="match status" value="1"/>
</dbReference>
<dbReference type="EMBL" id="CP012333">
    <property type="protein sequence ID" value="AKU95462.1"/>
    <property type="molecule type" value="Genomic_DNA"/>
</dbReference>
<evidence type="ECO:0008006" key="5">
    <source>
        <dbReference type="Google" id="ProtNLM"/>
    </source>
</evidence>
<dbReference type="STRING" id="1391654.AKJ09_02126"/>
<name>A0A0K1PPL4_9BACT</name>
<protein>
    <recommendedName>
        <fullName evidence="5">FIST domain-containing protein</fullName>
    </recommendedName>
</protein>
<dbReference type="Pfam" id="PF10442">
    <property type="entry name" value="FIST_C"/>
    <property type="match status" value="1"/>
</dbReference>
<dbReference type="PANTHER" id="PTHR40252:SF2">
    <property type="entry name" value="BLR0328 PROTEIN"/>
    <property type="match status" value="1"/>
</dbReference>
<evidence type="ECO:0000313" key="4">
    <source>
        <dbReference type="Proteomes" id="UP000064967"/>
    </source>
</evidence>
<accession>A0A0K1PPL4</accession>